<dbReference type="Gene3D" id="1.10.1200.120">
    <property type="entry name" value="Large-conductance mechanosensitive channel, MscL, domain 1"/>
    <property type="match status" value="1"/>
</dbReference>
<evidence type="ECO:0000256" key="10">
    <source>
        <dbReference type="HAMAP-Rule" id="MF_00115"/>
    </source>
</evidence>
<sequence length="182" mass="18964">MKKRISGLIGEFKAFAFKGNVVDMAVGVMIGGAFGKISTSLVNDIFMPLISLMLGRVNISDWFVALDGGSYATADAAQAAGAPVFRYGAFLSTVLDFLLTAICVFAVVKLLARLRALMPSHAAAPAPAEPPRRCPYCRSEIDREATRCPYCTSVLDAPDAAPMGGAGSAAAAETAEAVKVDA</sequence>
<keyword evidence="6 10" id="KW-1133">Transmembrane helix</keyword>
<dbReference type="PANTHER" id="PTHR30266">
    <property type="entry name" value="MECHANOSENSITIVE CHANNEL MSCL"/>
    <property type="match status" value="1"/>
</dbReference>
<feature type="transmembrane region" description="Helical" evidence="10">
    <location>
        <begin position="89"/>
        <end position="112"/>
    </location>
</feature>
<dbReference type="InterPro" id="IPR019823">
    <property type="entry name" value="Mechanosensitive_channel_CS"/>
</dbReference>
<evidence type="ECO:0000256" key="1">
    <source>
        <dbReference type="ARBA" id="ARBA00004651"/>
    </source>
</evidence>
<evidence type="ECO:0000313" key="12">
    <source>
        <dbReference type="Proteomes" id="UP000824123"/>
    </source>
</evidence>
<dbReference type="InterPro" id="IPR001185">
    <property type="entry name" value="MS_channel"/>
</dbReference>
<dbReference type="EMBL" id="DVNK01000024">
    <property type="protein sequence ID" value="HIU46162.1"/>
    <property type="molecule type" value="Genomic_DNA"/>
</dbReference>
<evidence type="ECO:0000256" key="8">
    <source>
        <dbReference type="ARBA" id="ARBA00023136"/>
    </source>
</evidence>
<comment type="function">
    <text evidence="10">Channel that opens in response to stretch forces in the membrane lipid bilayer. May participate in the regulation of osmotic pressure changes within the cell.</text>
</comment>
<evidence type="ECO:0000256" key="7">
    <source>
        <dbReference type="ARBA" id="ARBA00023065"/>
    </source>
</evidence>
<dbReference type="PRINTS" id="PR01264">
    <property type="entry name" value="MECHCHANNEL"/>
</dbReference>
<protein>
    <recommendedName>
        <fullName evidence="10">Large-conductance mechanosensitive channel</fullName>
    </recommendedName>
</protein>
<evidence type="ECO:0000313" key="11">
    <source>
        <dbReference type="EMBL" id="HIU46162.1"/>
    </source>
</evidence>
<proteinExistence type="inferred from homology"/>
<keyword evidence="5 10" id="KW-0812">Transmembrane</keyword>
<evidence type="ECO:0000256" key="4">
    <source>
        <dbReference type="ARBA" id="ARBA00022475"/>
    </source>
</evidence>
<comment type="subunit">
    <text evidence="10">Homopentamer.</text>
</comment>
<evidence type="ECO:0000256" key="2">
    <source>
        <dbReference type="ARBA" id="ARBA00007254"/>
    </source>
</evidence>
<keyword evidence="4 10" id="KW-1003">Cell membrane</keyword>
<keyword evidence="9 10" id="KW-0407">Ion channel</keyword>
<dbReference type="HAMAP" id="MF_00115">
    <property type="entry name" value="MscL"/>
    <property type="match status" value="1"/>
</dbReference>
<keyword evidence="3 10" id="KW-0813">Transport</keyword>
<comment type="caution">
    <text evidence="11">The sequence shown here is derived from an EMBL/GenBank/DDBJ whole genome shotgun (WGS) entry which is preliminary data.</text>
</comment>
<dbReference type="GO" id="GO:0005886">
    <property type="term" value="C:plasma membrane"/>
    <property type="evidence" value="ECO:0007669"/>
    <property type="project" value="UniProtKB-SubCell"/>
</dbReference>
<reference evidence="11" key="1">
    <citation type="submission" date="2020-10" db="EMBL/GenBank/DDBJ databases">
        <authorList>
            <person name="Gilroy R."/>
        </authorList>
    </citation>
    <scope>NUCLEOTIDE SEQUENCE</scope>
    <source>
        <strain evidence="11">ChiSxjej2B14-8506</strain>
    </source>
</reference>
<dbReference type="AlphaFoldDB" id="A0A9D1S4E3"/>
<dbReference type="NCBIfam" id="TIGR00220">
    <property type="entry name" value="mscL"/>
    <property type="match status" value="1"/>
</dbReference>
<dbReference type="InterPro" id="IPR037673">
    <property type="entry name" value="MSC/AndL"/>
</dbReference>
<reference evidence="11" key="2">
    <citation type="journal article" date="2021" name="PeerJ">
        <title>Extensive microbial diversity within the chicken gut microbiome revealed by metagenomics and culture.</title>
        <authorList>
            <person name="Gilroy R."/>
            <person name="Ravi A."/>
            <person name="Getino M."/>
            <person name="Pursley I."/>
            <person name="Horton D.L."/>
            <person name="Alikhan N.F."/>
            <person name="Baker D."/>
            <person name="Gharbi K."/>
            <person name="Hall N."/>
            <person name="Watson M."/>
            <person name="Adriaenssens E.M."/>
            <person name="Foster-Nyarko E."/>
            <person name="Jarju S."/>
            <person name="Secka A."/>
            <person name="Antonio M."/>
            <person name="Oren A."/>
            <person name="Chaudhuri R.R."/>
            <person name="La Ragione R."/>
            <person name="Hildebrand F."/>
            <person name="Pallen M.J."/>
        </authorList>
    </citation>
    <scope>NUCLEOTIDE SEQUENCE</scope>
    <source>
        <strain evidence="11">ChiSxjej2B14-8506</strain>
    </source>
</reference>
<name>A0A9D1S4E3_9FIRM</name>
<dbReference type="InterPro" id="IPR036019">
    <property type="entry name" value="MscL_channel"/>
</dbReference>
<dbReference type="PROSITE" id="PS01327">
    <property type="entry name" value="MSCL"/>
    <property type="match status" value="1"/>
</dbReference>
<evidence type="ECO:0000256" key="9">
    <source>
        <dbReference type="ARBA" id="ARBA00023303"/>
    </source>
</evidence>
<keyword evidence="7 10" id="KW-0406">Ion transport</keyword>
<dbReference type="GO" id="GO:0008381">
    <property type="term" value="F:mechanosensitive monoatomic ion channel activity"/>
    <property type="evidence" value="ECO:0007669"/>
    <property type="project" value="UniProtKB-UniRule"/>
</dbReference>
<dbReference type="SUPFAM" id="SSF81330">
    <property type="entry name" value="Gated mechanosensitive channel"/>
    <property type="match status" value="1"/>
</dbReference>
<evidence type="ECO:0000256" key="5">
    <source>
        <dbReference type="ARBA" id="ARBA00022692"/>
    </source>
</evidence>
<keyword evidence="8 10" id="KW-0472">Membrane</keyword>
<feature type="transmembrane region" description="Helical" evidence="10">
    <location>
        <begin position="21"/>
        <end position="42"/>
    </location>
</feature>
<evidence type="ECO:0000256" key="6">
    <source>
        <dbReference type="ARBA" id="ARBA00022989"/>
    </source>
</evidence>
<comment type="subcellular location">
    <subcellularLocation>
        <location evidence="1 10">Cell membrane</location>
        <topology evidence="1 10">Multi-pass membrane protein</topology>
    </subcellularLocation>
</comment>
<dbReference type="Proteomes" id="UP000824123">
    <property type="component" value="Unassembled WGS sequence"/>
</dbReference>
<gene>
    <name evidence="10 11" type="primary">mscL</name>
    <name evidence="11" type="ORF">IAC59_02765</name>
</gene>
<comment type="similarity">
    <text evidence="2 10">Belongs to the MscL family.</text>
</comment>
<dbReference type="PANTHER" id="PTHR30266:SF2">
    <property type="entry name" value="LARGE-CONDUCTANCE MECHANOSENSITIVE CHANNEL"/>
    <property type="match status" value="1"/>
</dbReference>
<evidence type="ECO:0000256" key="3">
    <source>
        <dbReference type="ARBA" id="ARBA00022448"/>
    </source>
</evidence>
<accession>A0A9D1S4E3</accession>
<dbReference type="Pfam" id="PF01741">
    <property type="entry name" value="MscL"/>
    <property type="match status" value="1"/>
</dbReference>
<organism evidence="11 12">
    <name type="scientific">Candidatus Fimadaptatus faecigallinarum</name>
    <dbReference type="NCBI Taxonomy" id="2840814"/>
    <lineage>
        <taxon>Bacteria</taxon>
        <taxon>Bacillati</taxon>
        <taxon>Bacillota</taxon>
        <taxon>Clostridia</taxon>
        <taxon>Eubacteriales</taxon>
        <taxon>Candidatus Fimadaptatus</taxon>
    </lineage>
</organism>